<dbReference type="SUPFAM" id="SSF51197">
    <property type="entry name" value="Clavaminate synthase-like"/>
    <property type="match status" value="1"/>
</dbReference>
<name>A0A7J7GFE9_CAMSI</name>
<dbReference type="EMBL" id="JACBKZ010000011">
    <property type="protein sequence ID" value="KAF5939493.1"/>
    <property type="molecule type" value="Genomic_DNA"/>
</dbReference>
<evidence type="ECO:0000313" key="8">
    <source>
        <dbReference type="EMBL" id="KAF5939493.1"/>
    </source>
</evidence>
<organism evidence="8 9">
    <name type="scientific">Camellia sinensis</name>
    <name type="common">Tea plant</name>
    <name type="synonym">Thea sinensis</name>
    <dbReference type="NCBI Taxonomy" id="4442"/>
    <lineage>
        <taxon>Eukaryota</taxon>
        <taxon>Viridiplantae</taxon>
        <taxon>Streptophyta</taxon>
        <taxon>Embryophyta</taxon>
        <taxon>Tracheophyta</taxon>
        <taxon>Spermatophyta</taxon>
        <taxon>Magnoliopsida</taxon>
        <taxon>eudicotyledons</taxon>
        <taxon>Gunneridae</taxon>
        <taxon>Pentapetalae</taxon>
        <taxon>asterids</taxon>
        <taxon>Ericales</taxon>
        <taxon>Theaceae</taxon>
        <taxon>Camellia</taxon>
    </lineage>
</organism>
<evidence type="ECO:0000259" key="7">
    <source>
        <dbReference type="PROSITE" id="PS51184"/>
    </source>
</evidence>
<evidence type="ECO:0008006" key="10">
    <source>
        <dbReference type="Google" id="ProtNLM"/>
    </source>
</evidence>
<gene>
    <name evidence="8" type="ORF">HYC85_023752</name>
</gene>
<protein>
    <recommendedName>
        <fullName evidence="10">JmjC domain-containing protein</fullName>
    </recommendedName>
</protein>
<evidence type="ECO:0000256" key="4">
    <source>
        <dbReference type="ARBA" id="ARBA00023242"/>
    </source>
</evidence>
<dbReference type="PROSITE" id="PS51184">
    <property type="entry name" value="JMJC"/>
    <property type="match status" value="1"/>
</dbReference>
<dbReference type="InterPro" id="IPR045109">
    <property type="entry name" value="LSDs-like"/>
</dbReference>
<keyword evidence="9" id="KW-1185">Reference proteome</keyword>
<feature type="region of interest" description="Disordered" evidence="5">
    <location>
        <begin position="337"/>
        <end position="357"/>
    </location>
</feature>
<dbReference type="PANTHER" id="PTHR12549:SF11">
    <property type="entry name" value="LYSINE-SPECIFIC DEMETHYLASE JMJ25"/>
    <property type="match status" value="1"/>
</dbReference>
<dbReference type="GO" id="GO:0000118">
    <property type="term" value="C:histone deacetylase complex"/>
    <property type="evidence" value="ECO:0007669"/>
    <property type="project" value="TreeGrafter"/>
</dbReference>
<dbReference type="Gene3D" id="2.60.120.650">
    <property type="entry name" value="Cupin"/>
    <property type="match status" value="3"/>
</dbReference>
<dbReference type="GO" id="GO:0031490">
    <property type="term" value="F:chromatin DNA binding"/>
    <property type="evidence" value="ECO:0007669"/>
    <property type="project" value="TreeGrafter"/>
</dbReference>
<dbReference type="PANTHER" id="PTHR12549">
    <property type="entry name" value="JMJC DOMAIN-CONTAINING HISTONE DEMETHYLATION PROTEIN"/>
    <property type="match status" value="1"/>
</dbReference>
<dbReference type="AlphaFoldDB" id="A0A7J7GFE9"/>
<dbReference type="SMART" id="SM00558">
    <property type="entry name" value="JmjC"/>
    <property type="match status" value="1"/>
</dbReference>
<feature type="domain" description="Reverse transcriptase" evidence="6">
    <location>
        <begin position="1"/>
        <end position="144"/>
    </location>
</feature>
<evidence type="ECO:0000259" key="6">
    <source>
        <dbReference type="PROSITE" id="PS50878"/>
    </source>
</evidence>
<dbReference type="Pfam" id="PF00078">
    <property type="entry name" value="RVT_1"/>
    <property type="match status" value="1"/>
</dbReference>
<feature type="compositionally biased region" description="Basic and acidic residues" evidence="5">
    <location>
        <begin position="604"/>
        <end position="617"/>
    </location>
</feature>
<comment type="similarity">
    <text evidence="2">Belongs to the JARID1 histone demethylase family.</text>
</comment>
<dbReference type="GO" id="GO:0003712">
    <property type="term" value="F:transcription coregulator activity"/>
    <property type="evidence" value="ECO:0007669"/>
    <property type="project" value="TreeGrafter"/>
</dbReference>
<evidence type="ECO:0000256" key="2">
    <source>
        <dbReference type="ARBA" id="ARBA00006801"/>
    </source>
</evidence>
<dbReference type="InterPro" id="IPR003347">
    <property type="entry name" value="JmjC_dom"/>
</dbReference>
<dbReference type="GO" id="GO:0006357">
    <property type="term" value="P:regulation of transcription by RNA polymerase II"/>
    <property type="evidence" value="ECO:0007669"/>
    <property type="project" value="TreeGrafter"/>
</dbReference>
<sequence length="1062" mass="121344">MSRDIIWWVLEKKQVTKCYIDVIRDMYGRMVTTIRSPAGERNEFPITVGLHQGSTLCPYLFALVIDELTRNIQDNVPWCMHFANDIVFVDETRGGVNTKLAIWREALQSKGFRISRTKTEYMECKFSNSNNESKGEVKLENQELLKSEHFRYFITMAGEIDADVVYRIKVRWRKWQSASGVKINIHQFFKGYLEGRFGSWLCPQLLKLKDWPSSNSFEERLPRHAAEFIDCLPFKEYTHPHFGFFNLAVKLPLTTSKPDFGPKIDIAYGVAQELGRGDSVTKLHCNMADAVIILTQVNAVTLTPKQLSKIEELKQKYLNQDQREIFYNGSELGQTVEKQQLSPSMEKSRPGDSGIQSSTNAVAEVTSCCEVSILCGGGSHRMPSDGRQYFYGGFVNAKEVTEQAGEVDLYGDLNGIVYTALDTECHSVFPSEEKSNIVGDGHRRTRKGPQNRKRKRRKLFACEVDLYGDLHGIVYKKLDKECCSAFSSEEESNIVGDEAYRRTRKGPQNRKRKRRKQFECEVDLYGDLNGIVYKKLDKECHSAFSSEEESNIVGDEAYSRTRKGPQNRKRKRRKLPAIFQSKCEKLRKDNSEKVNRGHQITAEASERSEVKKLDQGKSGKSAEYSNAGTMLDGLEHADGGAVWDVFRRQDVPKLQEYLKKHFREFRHIHCSPLQQGSYYIIYTSASPYFATEVEDEIVSSFHCGFQRSFRVAAVSPASGLPNPFLCFVSVCEPDSVFSVSFPEGRERSRRPSLNVRRLHFVAVGHFAHFGVRFSVFGAVRPCASVRDHLTISVCPGFWHTSYLLPFEGHWGLRNPLRGRMPFSLLNSQFSGPRTACFGPRAFVLHRFLFNFGRYLCFITRKVTEGWEASNCCLSQLSLLRSLPAPVFPTSGPMLNTLGFCFGLEYSVSFMLLHPCMRVVHPIHDQTFYLTLEHKRKLKEEYGIEPWTFVQKLGDAIFIPAGCPHQVRNLKVLFDYHNSGGRSMRMWSIGLRRDGVSGEVRLGYCVINKYPLDLKSCIKVALDFVSTENVSECICLTEEFRSLPRNHRAKEDKLEVDHMIISL</sequence>
<evidence type="ECO:0000256" key="3">
    <source>
        <dbReference type="ARBA" id="ARBA00022723"/>
    </source>
</evidence>
<dbReference type="GO" id="GO:0000785">
    <property type="term" value="C:chromatin"/>
    <property type="evidence" value="ECO:0007669"/>
    <property type="project" value="TreeGrafter"/>
</dbReference>
<dbReference type="PROSITE" id="PS50878">
    <property type="entry name" value="RT_POL"/>
    <property type="match status" value="1"/>
</dbReference>
<evidence type="ECO:0000256" key="5">
    <source>
        <dbReference type="SAM" id="MobiDB-lite"/>
    </source>
</evidence>
<reference evidence="9" key="1">
    <citation type="journal article" date="2020" name="Nat. Commun.">
        <title>Genome assembly of wild tea tree DASZ reveals pedigree and selection history of tea varieties.</title>
        <authorList>
            <person name="Zhang W."/>
            <person name="Zhang Y."/>
            <person name="Qiu H."/>
            <person name="Guo Y."/>
            <person name="Wan H."/>
            <person name="Zhang X."/>
            <person name="Scossa F."/>
            <person name="Alseekh S."/>
            <person name="Zhang Q."/>
            <person name="Wang P."/>
            <person name="Xu L."/>
            <person name="Schmidt M.H."/>
            <person name="Jia X."/>
            <person name="Li D."/>
            <person name="Zhu A."/>
            <person name="Guo F."/>
            <person name="Chen W."/>
            <person name="Ni D."/>
            <person name="Usadel B."/>
            <person name="Fernie A.R."/>
            <person name="Wen W."/>
        </authorList>
    </citation>
    <scope>NUCLEOTIDE SEQUENCE [LARGE SCALE GENOMIC DNA]</scope>
    <source>
        <strain evidence="9">cv. G240</strain>
    </source>
</reference>
<comment type="caution">
    <text evidence="8">The sequence shown here is derived from an EMBL/GenBank/DDBJ whole genome shotgun (WGS) entry which is preliminary data.</text>
</comment>
<proteinExistence type="inferred from homology"/>
<keyword evidence="3" id="KW-0479">Metal-binding</keyword>
<feature type="compositionally biased region" description="Basic residues" evidence="5">
    <location>
        <begin position="560"/>
        <end position="575"/>
    </location>
</feature>
<dbReference type="GO" id="GO:0046872">
    <property type="term" value="F:metal ion binding"/>
    <property type="evidence" value="ECO:0007669"/>
    <property type="project" value="UniProtKB-KW"/>
</dbReference>
<feature type="domain" description="JmjC" evidence="7">
    <location>
        <begin position="820"/>
        <end position="1040"/>
    </location>
</feature>
<evidence type="ECO:0000313" key="9">
    <source>
        <dbReference type="Proteomes" id="UP000593564"/>
    </source>
</evidence>
<keyword evidence="4" id="KW-0539">Nucleus</keyword>
<feature type="region of interest" description="Disordered" evidence="5">
    <location>
        <begin position="555"/>
        <end position="624"/>
    </location>
</feature>
<accession>A0A7J7GFE9</accession>
<dbReference type="GO" id="GO:0032454">
    <property type="term" value="F:histone H3K9 demethylase activity"/>
    <property type="evidence" value="ECO:0007669"/>
    <property type="project" value="InterPro"/>
</dbReference>
<comment type="subcellular location">
    <subcellularLocation>
        <location evidence="1">Nucleus</location>
    </subcellularLocation>
</comment>
<evidence type="ECO:0000256" key="1">
    <source>
        <dbReference type="ARBA" id="ARBA00004123"/>
    </source>
</evidence>
<reference evidence="8 9" key="2">
    <citation type="submission" date="2020-07" db="EMBL/GenBank/DDBJ databases">
        <title>Genome assembly of wild tea tree DASZ reveals pedigree and selection history of tea varieties.</title>
        <authorList>
            <person name="Zhang W."/>
        </authorList>
    </citation>
    <scope>NUCLEOTIDE SEQUENCE [LARGE SCALE GENOMIC DNA]</scope>
    <source>
        <strain evidence="9">cv. G240</strain>
        <tissue evidence="8">Leaf</tissue>
    </source>
</reference>
<feature type="compositionally biased region" description="Basic and acidic residues" evidence="5">
    <location>
        <begin position="582"/>
        <end position="595"/>
    </location>
</feature>
<dbReference type="Proteomes" id="UP000593564">
    <property type="component" value="Unassembled WGS sequence"/>
</dbReference>
<dbReference type="InterPro" id="IPR000477">
    <property type="entry name" value="RT_dom"/>
</dbReference>
<dbReference type="Pfam" id="PF02373">
    <property type="entry name" value="JmjC"/>
    <property type="match status" value="1"/>
</dbReference>